<feature type="transmembrane region" description="Helical" evidence="6">
    <location>
        <begin position="124"/>
        <end position="144"/>
    </location>
</feature>
<evidence type="ECO:0000256" key="3">
    <source>
        <dbReference type="ARBA" id="ARBA00022692"/>
    </source>
</evidence>
<dbReference type="SUPFAM" id="SSF56281">
    <property type="entry name" value="Metallo-hydrolase/oxidoreductase"/>
    <property type="match status" value="1"/>
</dbReference>
<feature type="transmembrane region" description="Helical" evidence="6">
    <location>
        <begin position="150"/>
        <end position="173"/>
    </location>
</feature>
<feature type="transmembrane region" description="Helical" evidence="6">
    <location>
        <begin position="213"/>
        <end position="236"/>
    </location>
</feature>
<dbReference type="Pfam" id="PF00753">
    <property type="entry name" value="Lactamase_B"/>
    <property type="match status" value="1"/>
</dbReference>
<evidence type="ECO:0000256" key="5">
    <source>
        <dbReference type="ARBA" id="ARBA00023136"/>
    </source>
</evidence>
<feature type="transmembrane region" description="Helical" evidence="6">
    <location>
        <begin position="94"/>
        <end position="112"/>
    </location>
</feature>
<dbReference type="CDD" id="cd07731">
    <property type="entry name" value="ComA-like_MBL-fold"/>
    <property type="match status" value="1"/>
</dbReference>
<dbReference type="NCBIfam" id="TIGR00360">
    <property type="entry name" value="ComEC_N-term"/>
    <property type="match status" value="1"/>
</dbReference>
<evidence type="ECO:0000256" key="2">
    <source>
        <dbReference type="ARBA" id="ARBA00022475"/>
    </source>
</evidence>
<evidence type="ECO:0000256" key="6">
    <source>
        <dbReference type="SAM" id="Phobius"/>
    </source>
</evidence>
<dbReference type="AlphaFoldDB" id="A0A1R4KID3"/>
<protein>
    <submittedName>
        <fullName evidence="8">ComEC/Rec2-related protein</fullName>
    </submittedName>
</protein>
<feature type="transmembrane region" description="Helical" evidence="6">
    <location>
        <begin position="243"/>
        <end position="264"/>
    </location>
</feature>
<dbReference type="EMBL" id="FUKO01000033">
    <property type="protein sequence ID" value="SJN44126.1"/>
    <property type="molecule type" value="Genomic_DNA"/>
</dbReference>
<feature type="transmembrane region" description="Helical" evidence="6">
    <location>
        <begin position="71"/>
        <end position="88"/>
    </location>
</feature>
<gene>
    <name evidence="8" type="ORF">FM104_13195</name>
</gene>
<evidence type="ECO:0000256" key="1">
    <source>
        <dbReference type="ARBA" id="ARBA00004651"/>
    </source>
</evidence>
<feature type="domain" description="Metallo-beta-lactamase" evidence="7">
    <location>
        <begin position="286"/>
        <end position="451"/>
    </location>
</feature>
<dbReference type="InterPro" id="IPR036866">
    <property type="entry name" value="RibonucZ/Hydroxyglut_hydro"/>
</dbReference>
<dbReference type="PANTHER" id="PTHR30619:SF1">
    <property type="entry name" value="RECOMBINATION PROTEIN 2"/>
    <property type="match status" value="1"/>
</dbReference>
<proteinExistence type="predicted"/>
<accession>A0A1R4KID3</accession>
<keyword evidence="3 6" id="KW-0812">Transmembrane</keyword>
<dbReference type="Proteomes" id="UP000196320">
    <property type="component" value="Unassembled WGS sequence"/>
</dbReference>
<keyword evidence="5 6" id="KW-0472">Membrane</keyword>
<evidence type="ECO:0000259" key="7">
    <source>
        <dbReference type="SMART" id="SM00849"/>
    </source>
</evidence>
<evidence type="ECO:0000313" key="8">
    <source>
        <dbReference type="EMBL" id="SJN44126.1"/>
    </source>
</evidence>
<dbReference type="InterPro" id="IPR001279">
    <property type="entry name" value="Metallo-B-lactamas"/>
</dbReference>
<dbReference type="InterPro" id="IPR035681">
    <property type="entry name" value="ComA-like_MBL"/>
</dbReference>
<name>A0A1R4KID3_9MICO</name>
<dbReference type="Pfam" id="PF03772">
    <property type="entry name" value="Competence"/>
    <property type="match status" value="1"/>
</dbReference>
<dbReference type="InterPro" id="IPR052159">
    <property type="entry name" value="Competence_DNA_uptake"/>
</dbReference>
<feature type="transmembrane region" description="Helical" evidence="6">
    <location>
        <begin position="185"/>
        <end position="207"/>
    </location>
</feature>
<keyword evidence="4 6" id="KW-1133">Transmembrane helix</keyword>
<dbReference type="PANTHER" id="PTHR30619">
    <property type="entry name" value="DNA INTERNALIZATION/COMPETENCE PROTEIN COMEC/REC2"/>
    <property type="match status" value="1"/>
</dbReference>
<dbReference type="InterPro" id="IPR004477">
    <property type="entry name" value="ComEC_N"/>
</dbReference>
<evidence type="ECO:0000313" key="9">
    <source>
        <dbReference type="Proteomes" id="UP000196320"/>
    </source>
</evidence>
<dbReference type="Gene3D" id="3.60.15.10">
    <property type="entry name" value="Ribonuclease Z/Hydroxyacylglutathione hydrolase-like"/>
    <property type="match status" value="1"/>
</dbReference>
<sequence>MDGANCAIVVAAVFWLVALAGGGRTTRIVLSLLALGAFVVLVTPEPSVIRAAVMAALAMLTILLGRPSAGLAMLSVTVCALLVIDPWLSATPGFALSAAATGALLVLSRPLLRGLSRWMPEPLALALSVPLAAQIVCGPIVALFSDQQSIIGVVANLIAAPAAPIATVIGLLACLAAPIPALADLFAAAAWLPAAWISVTATMSAGLPGATVAVVAGPVAAAVVGVLSTAATVLLVRPRSRWLRAGSALVIIVAVGLTGGRMLLTGPLAAMTTPEDWTIAACDIGQGDAVLIRSAGRTALIDTGPDPEAMQTCLAATATSHIDLLVLTHFDLDHVGGTSAVEGRVGTVLHGPVTSDDERRMLERLVSGGARLVQGEVGVHGELGDAEWRVVWPEPDSAAFPSGNDASVVIDVQGSGVPRTLLLGDLSAVPQRQLLASGRLRGPYTVVKVAHHGSKDQAPALYEAARAQIALIGVGAGNDYGHPRIETLSLLDAVGARTYRTDEDGLILLGRRDDEIVVWLERAPPP</sequence>
<comment type="subcellular location">
    <subcellularLocation>
        <location evidence="1">Cell membrane</location>
        <topology evidence="1">Multi-pass membrane protein</topology>
    </subcellularLocation>
</comment>
<organism evidence="8 9">
    <name type="scientific">Microbacterium esteraromaticum</name>
    <dbReference type="NCBI Taxonomy" id="57043"/>
    <lineage>
        <taxon>Bacteria</taxon>
        <taxon>Bacillati</taxon>
        <taxon>Actinomycetota</taxon>
        <taxon>Actinomycetes</taxon>
        <taxon>Micrococcales</taxon>
        <taxon>Microbacteriaceae</taxon>
        <taxon>Microbacterium</taxon>
    </lineage>
</organism>
<dbReference type="SMART" id="SM00849">
    <property type="entry name" value="Lactamase_B"/>
    <property type="match status" value="1"/>
</dbReference>
<keyword evidence="9" id="KW-1185">Reference proteome</keyword>
<dbReference type="GO" id="GO:0005886">
    <property type="term" value="C:plasma membrane"/>
    <property type="evidence" value="ECO:0007669"/>
    <property type="project" value="UniProtKB-SubCell"/>
</dbReference>
<evidence type="ECO:0000256" key="4">
    <source>
        <dbReference type="ARBA" id="ARBA00022989"/>
    </source>
</evidence>
<keyword evidence="2" id="KW-1003">Cell membrane</keyword>
<reference evidence="8 9" key="1">
    <citation type="submission" date="2017-02" db="EMBL/GenBank/DDBJ databases">
        <authorList>
            <person name="Peterson S.W."/>
        </authorList>
    </citation>
    <scope>NUCLEOTIDE SEQUENCE [LARGE SCALE GENOMIC DNA]</scope>
    <source>
        <strain evidence="8 9">B Mb 05.01</strain>
    </source>
</reference>